<sequence length="54" mass="6093">IPVDFGAAPASKHMKGDVENPLPRPEYSNSGGIITRLRGTMIKFYSAFWYTFTR</sequence>
<comment type="caution">
    <text evidence="2">The sequence shown here is derived from an EMBL/GenBank/DDBJ whole genome shotgun (WGS) entry which is preliminary data.</text>
</comment>
<dbReference type="AlphaFoldDB" id="A0AAD4XW29"/>
<feature type="non-terminal residue" evidence="2">
    <location>
        <position position="54"/>
    </location>
</feature>
<dbReference type="EMBL" id="JAJJMB010001716">
    <property type="protein sequence ID" value="KAI3955760.1"/>
    <property type="molecule type" value="Genomic_DNA"/>
</dbReference>
<proteinExistence type="predicted"/>
<name>A0AAD4XW29_9MAGN</name>
<evidence type="ECO:0000313" key="3">
    <source>
        <dbReference type="Proteomes" id="UP001202328"/>
    </source>
</evidence>
<dbReference type="Proteomes" id="UP001202328">
    <property type="component" value="Unassembled WGS sequence"/>
</dbReference>
<reference evidence="2" key="1">
    <citation type="submission" date="2022-04" db="EMBL/GenBank/DDBJ databases">
        <title>A functionally conserved STORR gene fusion in Papaver species that diverged 16.8 million years ago.</title>
        <authorList>
            <person name="Catania T."/>
        </authorList>
    </citation>
    <scope>NUCLEOTIDE SEQUENCE</scope>
    <source>
        <strain evidence="2">S-188037</strain>
    </source>
</reference>
<keyword evidence="3" id="KW-1185">Reference proteome</keyword>
<accession>A0AAD4XW29</accession>
<feature type="non-terminal residue" evidence="2">
    <location>
        <position position="1"/>
    </location>
</feature>
<evidence type="ECO:0000256" key="1">
    <source>
        <dbReference type="SAM" id="MobiDB-lite"/>
    </source>
</evidence>
<protein>
    <submittedName>
        <fullName evidence="2">Uncharacterized protein</fullName>
    </submittedName>
</protein>
<organism evidence="2 3">
    <name type="scientific">Papaver atlanticum</name>
    <dbReference type="NCBI Taxonomy" id="357466"/>
    <lineage>
        <taxon>Eukaryota</taxon>
        <taxon>Viridiplantae</taxon>
        <taxon>Streptophyta</taxon>
        <taxon>Embryophyta</taxon>
        <taxon>Tracheophyta</taxon>
        <taxon>Spermatophyta</taxon>
        <taxon>Magnoliopsida</taxon>
        <taxon>Ranunculales</taxon>
        <taxon>Papaveraceae</taxon>
        <taxon>Papaveroideae</taxon>
        <taxon>Papaver</taxon>
    </lineage>
</organism>
<evidence type="ECO:0000313" key="2">
    <source>
        <dbReference type="EMBL" id="KAI3955760.1"/>
    </source>
</evidence>
<feature type="region of interest" description="Disordered" evidence="1">
    <location>
        <begin position="1"/>
        <end position="26"/>
    </location>
</feature>
<gene>
    <name evidence="2" type="ORF">MKW98_006120</name>
</gene>